<reference evidence="3 4" key="1">
    <citation type="submission" date="2020-03" db="EMBL/GenBank/DDBJ databases">
        <title>Sequencing the genomes of 1000 actinobacteria strains.</title>
        <authorList>
            <person name="Klenk H.-P."/>
        </authorList>
    </citation>
    <scope>NUCLEOTIDE SEQUENCE [LARGE SCALE GENOMIC DNA]</scope>
    <source>
        <strain evidence="3 4">DSM 44556</strain>
    </source>
</reference>
<dbReference type="RefSeq" id="WP_167163541.1">
    <property type="nucleotide sequence ID" value="NZ_JAANOW010000003.1"/>
</dbReference>
<feature type="compositionally biased region" description="Pro residues" evidence="1">
    <location>
        <begin position="335"/>
        <end position="347"/>
    </location>
</feature>
<dbReference type="EMBL" id="JAANOW010000003">
    <property type="protein sequence ID" value="NIH98279.1"/>
    <property type="molecule type" value="Genomic_DNA"/>
</dbReference>
<dbReference type="InterPro" id="IPR014145">
    <property type="entry name" value="LigD_pol_dom"/>
</dbReference>
<dbReference type="Proteomes" id="UP000547444">
    <property type="component" value="Unassembled WGS sequence"/>
</dbReference>
<dbReference type="AlphaFoldDB" id="A0A7X5ZFG9"/>
<feature type="region of interest" description="Disordered" evidence="1">
    <location>
        <begin position="334"/>
        <end position="360"/>
    </location>
</feature>
<evidence type="ECO:0000259" key="2">
    <source>
        <dbReference type="Pfam" id="PF21686"/>
    </source>
</evidence>
<comment type="caution">
    <text evidence="3">The sequence shown here is derived from an EMBL/GenBank/DDBJ whole genome shotgun (WGS) entry which is preliminary data.</text>
</comment>
<dbReference type="Gene3D" id="3.90.920.10">
    <property type="entry name" value="DNA primase, PRIM domain"/>
    <property type="match status" value="1"/>
</dbReference>
<accession>A0A7X5ZFG9</accession>
<organism evidence="3 4">
    <name type="scientific">Mycolicibacterium fluoranthenivorans</name>
    <dbReference type="NCBI Taxonomy" id="258505"/>
    <lineage>
        <taxon>Bacteria</taxon>
        <taxon>Bacillati</taxon>
        <taxon>Actinomycetota</taxon>
        <taxon>Actinomycetes</taxon>
        <taxon>Mycobacteriales</taxon>
        <taxon>Mycobacteriaceae</taxon>
        <taxon>Mycolicibacterium</taxon>
    </lineage>
</organism>
<dbReference type="InterPro" id="IPR052171">
    <property type="entry name" value="NHEJ_LigD"/>
</dbReference>
<keyword evidence="3" id="KW-0436">Ligase</keyword>
<keyword evidence="4" id="KW-1185">Reference proteome</keyword>
<dbReference type="PANTHER" id="PTHR42705">
    <property type="entry name" value="BIFUNCTIONAL NON-HOMOLOGOUS END JOINING PROTEIN LIGD"/>
    <property type="match status" value="1"/>
</dbReference>
<feature type="domain" description="DNA ligase D polymerase" evidence="2">
    <location>
        <begin position="41"/>
        <end position="307"/>
    </location>
</feature>
<dbReference type="PANTHER" id="PTHR42705:SF3">
    <property type="entry name" value="ATP-DEPENDENT DNA LIGASE"/>
    <property type="match status" value="1"/>
</dbReference>
<dbReference type="GO" id="GO:0016874">
    <property type="term" value="F:ligase activity"/>
    <property type="evidence" value="ECO:0007669"/>
    <property type="project" value="UniProtKB-KW"/>
</dbReference>
<evidence type="ECO:0000313" key="3">
    <source>
        <dbReference type="EMBL" id="NIH98279.1"/>
    </source>
</evidence>
<name>A0A7X5ZFG9_9MYCO</name>
<protein>
    <submittedName>
        <fullName evidence="3">DNA ligase D-like protein (Predicted polymerase)</fullName>
    </submittedName>
</protein>
<evidence type="ECO:0000256" key="1">
    <source>
        <dbReference type="SAM" id="MobiDB-lite"/>
    </source>
</evidence>
<proteinExistence type="predicted"/>
<dbReference type="Pfam" id="PF21686">
    <property type="entry name" value="LigD_Prim-Pol"/>
    <property type="match status" value="1"/>
</dbReference>
<sequence>MAKKDDVELEVESPIAPPRTLRVSSASRIVFPATDITPAITKLELVQYVIAVGEPLLRVLRSRPTTLERWPNGVQPGMHLGRGGDDGGFYQKRMIRHAPDFVEGVEIAFPSGRTAAEVCPTEPAVLAWCAQMGTITFHPWPVRRTEDPSSVDKPDELRIDLDPEPGTTFRDVVRVALAAGDLLNEFGITGYCKTSGGRGVHVFVRIKPDWDFIDVRHAAIAFGRELERRDKGVTTEWWKELRGERVFVDYNQNCRDRTIAAAWSPRSRAGAPVSTPVTWTELQQISDPRELNVATVPERLAEAGDPWQGLDDVHHSIDQLLDLWNENPVEMNFPPDYPKMPGEPPRVQPSRKVAANWEDE</sequence>
<evidence type="ECO:0000313" key="4">
    <source>
        <dbReference type="Proteomes" id="UP000547444"/>
    </source>
</evidence>
<gene>
    <name evidence="3" type="ORF">FHU31_005285</name>
</gene>